<dbReference type="EMBL" id="FJOG01000007">
    <property type="protein sequence ID" value="CZR56125.1"/>
    <property type="molecule type" value="Genomic_DNA"/>
</dbReference>
<feature type="chain" id="PRO_5012228194" evidence="1">
    <location>
        <begin position="25"/>
        <end position="88"/>
    </location>
</feature>
<protein>
    <submittedName>
        <fullName evidence="2">Uncharacterized protein</fullName>
    </submittedName>
</protein>
<proteinExistence type="predicted"/>
<evidence type="ECO:0000313" key="3">
    <source>
        <dbReference type="Proteomes" id="UP000184330"/>
    </source>
</evidence>
<dbReference type="Proteomes" id="UP000184330">
    <property type="component" value="Unassembled WGS sequence"/>
</dbReference>
<sequence>MSPITRFITAMISLLIGVIRLANAAALPADQATDGAEVTARTTGSADSLTMNLTASLIKSRYGLPSRFLLGGKLGSAWHYLVLNLTEC</sequence>
<reference evidence="2 3" key="1">
    <citation type="submission" date="2016-03" db="EMBL/GenBank/DDBJ databases">
        <authorList>
            <person name="Ploux O."/>
        </authorList>
    </citation>
    <scope>NUCLEOTIDE SEQUENCE [LARGE SCALE GENOMIC DNA]</scope>
    <source>
        <strain evidence="2 3">UAMH 11012</strain>
    </source>
</reference>
<feature type="signal peptide" evidence="1">
    <location>
        <begin position="1"/>
        <end position="24"/>
    </location>
</feature>
<accession>A0A1L7WTL2</accession>
<keyword evidence="3" id="KW-1185">Reference proteome</keyword>
<evidence type="ECO:0000256" key="1">
    <source>
        <dbReference type="SAM" id="SignalP"/>
    </source>
</evidence>
<name>A0A1L7WTL2_9HELO</name>
<gene>
    <name evidence="2" type="ORF">PAC_06013</name>
</gene>
<dbReference type="AlphaFoldDB" id="A0A1L7WTL2"/>
<evidence type="ECO:0000313" key="2">
    <source>
        <dbReference type="EMBL" id="CZR56125.1"/>
    </source>
</evidence>
<keyword evidence="1" id="KW-0732">Signal</keyword>
<organism evidence="2 3">
    <name type="scientific">Phialocephala subalpina</name>
    <dbReference type="NCBI Taxonomy" id="576137"/>
    <lineage>
        <taxon>Eukaryota</taxon>
        <taxon>Fungi</taxon>
        <taxon>Dikarya</taxon>
        <taxon>Ascomycota</taxon>
        <taxon>Pezizomycotina</taxon>
        <taxon>Leotiomycetes</taxon>
        <taxon>Helotiales</taxon>
        <taxon>Mollisiaceae</taxon>
        <taxon>Phialocephala</taxon>
        <taxon>Phialocephala fortinii species complex</taxon>
    </lineage>
</organism>